<evidence type="ECO:0000256" key="1">
    <source>
        <dbReference type="SAM" id="Phobius"/>
    </source>
</evidence>
<keyword evidence="1" id="KW-0812">Transmembrane</keyword>
<evidence type="ECO:0000313" key="4">
    <source>
        <dbReference type="Proteomes" id="UP000237073"/>
    </source>
</evidence>
<keyword evidence="1" id="KW-1133">Transmembrane helix</keyword>
<name>A0A2P5GSC4_9ENTR</name>
<feature type="transmembrane region" description="Helical" evidence="1">
    <location>
        <begin position="50"/>
        <end position="75"/>
    </location>
</feature>
<evidence type="ECO:0008006" key="6">
    <source>
        <dbReference type="Google" id="ProtNLM"/>
    </source>
</evidence>
<evidence type="ECO:0000313" key="2">
    <source>
        <dbReference type="EMBL" id="POP46733.1"/>
    </source>
</evidence>
<keyword evidence="4" id="KW-1185">Reference proteome</keyword>
<organism evidence="3 5">
    <name type="scientific">Superficieibacter electus</name>
    <dbReference type="NCBI Taxonomy" id="2022662"/>
    <lineage>
        <taxon>Bacteria</taxon>
        <taxon>Pseudomonadati</taxon>
        <taxon>Pseudomonadota</taxon>
        <taxon>Gammaproteobacteria</taxon>
        <taxon>Enterobacterales</taxon>
        <taxon>Enterobacteriaceae</taxon>
        <taxon>Superficieibacter</taxon>
    </lineage>
</organism>
<comment type="caution">
    <text evidence="3">The sequence shown here is derived from an EMBL/GenBank/DDBJ whole genome shotgun (WGS) entry which is preliminary data.</text>
</comment>
<feature type="transmembrane region" description="Helical" evidence="1">
    <location>
        <begin position="87"/>
        <end position="112"/>
    </location>
</feature>
<dbReference type="Proteomes" id="UP000237073">
    <property type="component" value="Unassembled WGS sequence"/>
</dbReference>
<gene>
    <name evidence="3" type="ORF">CHU32_07390</name>
    <name evidence="2" type="ORF">CHU33_04435</name>
</gene>
<dbReference type="RefSeq" id="WP_103674874.1">
    <property type="nucleotide sequence ID" value="NZ_PQGD01000005.1"/>
</dbReference>
<dbReference type="Proteomes" id="UP000247005">
    <property type="component" value="Unassembled WGS sequence"/>
</dbReference>
<sequence length="223" mass="25696">MNRELVRFNPHGCRNSIGDSIIVDYDLASFTGLIKNFTQFLKKYYKVYRIYPRVVTLPCISIAIALVMACISSVFPLVSWIKILSAISYVAVMVFVAATIGIQVNLWIWLFGFREMARALYRADFSQPARYTFYQEGIVFTDPWQYGALSWDDFYIIQRTDEFLAFIFCPKNTPKGKITAGYLPILIPAKALDKHAELFIFLAENAGVDFDFIYKDNSTHQRK</sequence>
<dbReference type="EMBL" id="PQGE01000003">
    <property type="protein sequence ID" value="POP46733.1"/>
    <property type="molecule type" value="Genomic_DNA"/>
</dbReference>
<dbReference type="AlphaFoldDB" id="A0A2P5GSC4"/>
<accession>A0A2P5GSC4</accession>
<proteinExistence type="predicted"/>
<dbReference type="EMBL" id="PQGD01000005">
    <property type="protein sequence ID" value="POP49471.1"/>
    <property type="molecule type" value="Genomic_DNA"/>
</dbReference>
<evidence type="ECO:0000313" key="5">
    <source>
        <dbReference type="Proteomes" id="UP000247005"/>
    </source>
</evidence>
<keyword evidence="1" id="KW-0472">Membrane</keyword>
<evidence type="ECO:0000313" key="3">
    <source>
        <dbReference type="EMBL" id="POP49471.1"/>
    </source>
</evidence>
<protein>
    <recommendedName>
        <fullName evidence="6">YcxB-like protein domain-containing protein</fullName>
    </recommendedName>
</protein>
<dbReference type="OrthoDB" id="8613196at2"/>
<reference evidence="4 5" key="1">
    <citation type="submission" date="2018-01" db="EMBL/GenBank/DDBJ databases">
        <title>Superficieibacter electus gen. nov., sp. nov., an extended-spectrum beta-lactamase possessing member of the Enterobacteriaceae family, isolated from intensive care unit surfaces.</title>
        <authorList>
            <person name="Potter R.F."/>
            <person name="D'Souza A.W."/>
        </authorList>
    </citation>
    <scope>NUCLEOTIDE SEQUENCE [LARGE SCALE GENOMIC DNA]</scope>
    <source>
        <strain evidence="3 5">BP-1</strain>
        <strain evidence="2 4">BP-2</strain>
    </source>
</reference>